<sequence length="247" mass="26651">MRLPAVVLRAGVLAALVCMDPSESVSSDTDNARQSAELISALLVAGRGVVAQHQAKINDPSIGDKGFTPEYVDGLIRKAFEESSGTPIDAVEPAEVRTNLVAFLDASKEAIRNNQDRINAPGIAFKGFIPAVYGRITGNVLKGKTGIELKQTAILFRNAYNEPDAFEAKVLDEFQRTKPENGHGEVESGYYRYLRPIYIKEACLTCHGEPKGEPDIAGRPKEGYKVGDLRGAISVSVPISNDQAHAN</sequence>
<evidence type="ECO:0000313" key="3">
    <source>
        <dbReference type="Proteomes" id="UP000739538"/>
    </source>
</evidence>
<dbReference type="AlphaFoldDB" id="A0A956NCQ2"/>
<evidence type="ECO:0000313" key="2">
    <source>
        <dbReference type="EMBL" id="MCA9756782.1"/>
    </source>
</evidence>
<dbReference type="EMBL" id="JAGQHS010000067">
    <property type="protein sequence ID" value="MCA9756782.1"/>
    <property type="molecule type" value="Genomic_DNA"/>
</dbReference>
<accession>A0A956NCQ2</accession>
<gene>
    <name evidence="2" type="ORF">KDA27_13340</name>
</gene>
<dbReference type="Pfam" id="PF11845">
    <property type="entry name" value="Tll0287-like"/>
    <property type="match status" value="1"/>
</dbReference>
<reference evidence="2" key="2">
    <citation type="journal article" date="2021" name="Microbiome">
        <title>Successional dynamics and alternative stable states in a saline activated sludge microbial community over 9 years.</title>
        <authorList>
            <person name="Wang Y."/>
            <person name="Ye J."/>
            <person name="Ju F."/>
            <person name="Liu L."/>
            <person name="Boyd J.A."/>
            <person name="Deng Y."/>
            <person name="Parks D.H."/>
            <person name="Jiang X."/>
            <person name="Yin X."/>
            <person name="Woodcroft B.J."/>
            <person name="Tyson G.W."/>
            <person name="Hugenholtz P."/>
            <person name="Polz M.F."/>
            <person name="Zhang T."/>
        </authorList>
    </citation>
    <scope>NUCLEOTIDE SEQUENCE</scope>
    <source>
        <strain evidence="2">HKST-UBA02</strain>
    </source>
</reference>
<protein>
    <submittedName>
        <fullName evidence="2">DUF3365 domain-containing protein</fullName>
    </submittedName>
</protein>
<proteinExistence type="predicted"/>
<feature type="domain" description="Tll0287-like" evidence="1">
    <location>
        <begin position="88"/>
        <end position="238"/>
    </location>
</feature>
<comment type="caution">
    <text evidence="2">The sequence shown here is derived from an EMBL/GenBank/DDBJ whole genome shotgun (WGS) entry which is preliminary data.</text>
</comment>
<dbReference type="Proteomes" id="UP000739538">
    <property type="component" value="Unassembled WGS sequence"/>
</dbReference>
<dbReference type="InterPro" id="IPR021796">
    <property type="entry name" value="Tll0287-like_dom"/>
</dbReference>
<reference evidence="2" key="1">
    <citation type="submission" date="2020-04" db="EMBL/GenBank/DDBJ databases">
        <authorList>
            <person name="Zhang T."/>
        </authorList>
    </citation>
    <scope>NUCLEOTIDE SEQUENCE</scope>
    <source>
        <strain evidence="2">HKST-UBA02</strain>
    </source>
</reference>
<organism evidence="2 3">
    <name type="scientific">Eiseniibacteriota bacterium</name>
    <dbReference type="NCBI Taxonomy" id="2212470"/>
    <lineage>
        <taxon>Bacteria</taxon>
        <taxon>Candidatus Eiseniibacteriota</taxon>
    </lineage>
</organism>
<name>A0A956NCQ2_UNCEI</name>
<evidence type="ECO:0000259" key="1">
    <source>
        <dbReference type="Pfam" id="PF11845"/>
    </source>
</evidence>